<gene>
    <name evidence="1" type="ORF">FKW44_017560</name>
</gene>
<accession>A0A7T8JWS3</accession>
<dbReference type="AlphaFoldDB" id="A0A7T8JWS3"/>
<dbReference type="Proteomes" id="UP000595437">
    <property type="component" value="Chromosome 12"/>
</dbReference>
<keyword evidence="2" id="KW-1185">Reference proteome</keyword>
<proteinExistence type="predicted"/>
<name>A0A7T8JWS3_CALRO</name>
<reference evidence="2" key="1">
    <citation type="submission" date="2021-01" db="EMBL/GenBank/DDBJ databases">
        <title>Caligus Genome Assembly.</title>
        <authorList>
            <person name="Gallardo-Escarate C."/>
        </authorList>
    </citation>
    <scope>NUCLEOTIDE SEQUENCE [LARGE SCALE GENOMIC DNA]</scope>
</reference>
<sequence length="115" mass="12552">MVQFVGNAALEFNIPAYVSAPTSSSSNHVKTKKIQALTTQVEGQPMTQDQCIIIGHRDHPTIECRTFSRLDVDSRREAAASRGVCFIYFQDGHCSTDCPTEVPAANAERTPPSPT</sequence>
<organism evidence="1 2">
    <name type="scientific">Caligus rogercresseyi</name>
    <name type="common">Sea louse</name>
    <dbReference type="NCBI Taxonomy" id="217165"/>
    <lineage>
        <taxon>Eukaryota</taxon>
        <taxon>Metazoa</taxon>
        <taxon>Ecdysozoa</taxon>
        <taxon>Arthropoda</taxon>
        <taxon>Crustacea</taxon>
        <taxon>Multicrustacea</taxon>
        <taxon>Hexanauplia</taxon>
        <taxon>Copepoda</taxon>
        <taxon>Siphonostomatoida</taxon>
        <taxon>Caligidae</taxon>
        <taxon>Caligus</taxon>
    </lineage>
</organism>
<evidence type="ECO:0000313" key="2">
    <source>
        <dbReference type="Proteomes" id="UP000595437"/>
    </source>
</evidence>
<evidence type="ECO:0000313" key="1">
    <source>
        <dbReference type="EMBL" id="QQP37329.1"/>
    </source>
</evidence>
<protein>
    <submittedName>
        <fullName evidence="1">Uncharacterized protein</fullName>
    </submittedName>
</protein>
<dbReference type="EMBL" id="CP045901">
    <property type="protein sequence ID" value="QQP37329.1"/>
    <property type="molecule type" value="Genomic_DNA"/>
</dbReference>
<dbReference type="OrthoDB" id="5984724at2759"/>